<keyword evidence="3" id="KW-1185">Reference proteome</keyword>
<keyword evidence="1" id="KW-0732">Signal</keyword>
<proteinExistence type="predicted"/>
<organism evidence="2 3">
    <name type="scientific">Mycolicibacterium hodleri</name>
    <dbReference type="NCBI Taxonomy" id="49897"/>
    <lineage>
        <taxon>Bacteria</taxon>
        <taxon>Bacillati</taxon>
        <taxon>Actinomycetota</taxon>
        <taxon>Actinomycetes</taxon>
        <taxon>Mycobacteriales</taxon>
        <taxon>Mycobacteriaceae</taxon>
        <taxon>Mycolicibacterium</taxon>
    </lineage>
</organism>
<evidence type="ECO:0000313" key="2">
    <source>
        <dbReference type="EMBL" id="TPG29608.1"/>
    </source>
</evidence>
<dbReference type="OrthoDB" id="4637980at2"/>
<dbReference type="EMBL" id="RCZG01000016">
    <property type="protein sequence ID" value="TPG29608.1"/>
    <property type="molecule type" value="Genomic_DNA"/>
</dbReference>
<dbReference type="Proteomes" id="UP000320095">
    <property type="component" value="Unassembled WGS sequence"/>
</dbReference>
<accession>A0A502DVS6</accession>
<evidence type="ECO:0000313" key="3">
    <source>
        <dbReference type="Proteomes" id="UP000320095"/>
    </source>
</evidence>
<comment type="caution">
    <text evidence="2">The sequence shown here is derived from an EMBL/GenBank/DDBJ whole genome shotgun (WGS) entry which is preliminary data.</text>
</comment>
<feature type="signal peptide" evidence="1">
    <location>
        <begin position="1"/>
        <end position="29"/>
    </location>
</feature>
<sequence length="171" mass="17184">MTKLTSTTFVALAATLIGVGSLLPTAALAAPPASAAPVDVSMSVMPLSSNWRACDGTLLKWVDAVGDARATAHVGAHSGAVITTIDMATALPNTHYDVRVIQVPRSPMGCEAGAPGVIVGGLQTDAAGVGSTTFQGPVQSGATGAWVIVERPSGSSQTPAEFYTSEFATSI</sequence>
<reference evidence="2 3" key="1">
    <citation type="journal article" date="2019" name="Environ. Microbiol.">
        <title>Species interactions and distinct microbial communities in high Arctic permafrost affected cryosols are associated with the CH4 and CO2 gas fluxes.</title>
        <authorList>
            <person name="Altshuler I."/>
            <person name="Hamel J."/>
            <person name="Turney S."/>
            <person name="Magnuson E."/>
            <person name="Levesque R."/>
            <person name="Greer C."/>
            <person name="Whyte L.G."/>
        </authorList>
    </citation>
    <scope>NUCLEOTIDE SEQUENCE [LARGE SCALE GENOMIC DNA]</scope>
    <source>
        <strain evidence="2 3">S5.20</strain>
    </source>
</reference>
<protein>
    <submittedName>
        <fullName evidence="2">Uncharacterized protein</fullName>
    </submittedName>
</protein>
<gene>
    <name evidence="2" type="ORF">EAH80_26720</name>
</gene>
<dbReference type="AlphaFoldDB" id="A0A502DVS6"/>
<feature type="chain" id="PRO_5021363283" evidence="1">
    <location>
        <begin position="30"/>
        <end position="171"/>
    </location>
</feature>
<dbReference type="RefSeq" id="WP_140698167.1">
    <property type="nucleotide sequence ID" value="NZ_RCZG01000016.1"/>
</dbReference>
<name>A0A502DVS6_9MYCO</name>
<evidence type="ECO:0000256" key="1">
    <source>
        <dbReference type="SAM" id="SignalP"/>
    </source>
</evidence>